<comment type="caution">
    <text evidence="4">The sequence shown here is derived from an EMBL/GenBank/DDBJ whole genome shotgun (WGS) entry which is preliminary data.</text>
</comment>
<dbReference type="SMART" id="SM00014">
    <property type="entry name" value="acidPPc"/>
    <property type="match status" value="1"/>
</dbReference>
<evidence type="ECO:0000313" key="5">
    <source>
        <dbReference type="Proteomes" id="UP001501321"/>
    </source>
</evidence>
<name>A0ABP8QJW6_9GAMM</name>
<dbReference type="NCBIfam" id="TIGR02601">
    <property type="entry name" value="autotrns_rpt"/>
    <property type="match status" value="1"/>
</dbReference>
<dbReference type="Pfam" id="PF12951">
    <property type="entry name" value="PATR"/>
    <property type="match status" value="1"/>
</dbReference>
<feature type="domain" description="Phosphatidic acid phosphatase type 2/haloperoxidase" evidence="3">
    <location>
        <begin position="228"/>
        <end position="369"/>
    </location>
</feature>
<evidence type="ECO:0000256" key="1">
    <source>
        <dbReference type="ARBA" id="ARBA00022729"/>
    </source>
</evidence>
<dbReference type="SUPFAM" id="SSF48317">
    <property type="entry name" value="Acid phosphatase/Vanadium-dependent haloperoxidase"/>
    <property type="match status" value="1"/>
</dbReference>
<feature type="signal peptide" evidence="2">
    <location>
        <begin position="1"/>
        <end position="20"/>
    </location>
</feature>
<gene>
    <name evidence="4" type="ORF">GCM10023095_32220</name>
</gene>
<dbReference type="Pfam" id="PF01569">
    <property type="entry name" value="PAP2"/>
    <property type="match status" value="1"/>
</dbReference>
<feature type="chain" id="PRO_5047201758" evidence="2">
    <location>
        <begin position="21"/>
        <end position="675"/>
    </location>
</feature>
<sequence>MRLLRLAPSVTALAVTLALAACNDSDSANSTQVTKAAVPTGLGSELSVPVPAVSYPLPAVDNITGNNGKAATGESVNKYDIAYNPVIKVLSGFSQIWTLGDEAWASGGANGSGPSDFSNVTIVDPTVWRENIAYVVKVTQARTYQQALEAYLDDRRDKNFSVIDGMGPLTHDYLAGSGARSNVNHTVADLERDLNDSAYFNANEAIAYEEGGDDDAAKGSSDSALGKVVDLVALLRNSSASTSPAKYYFTSPRPWRMNDDGEVVALTDQTETLGDKTFPVYETSVSVVPSLKYVRSTSGLGKDGGYPSGHTNAGYLAAWAYAYALPERFAELITRGSQLGENRILAGMHSPLDVIGGRIQAQVVAAAALYNSDNAELKQAAYANAGDYFGALAGDDTIYQLAHVADSDDAWADHDAVKALYRWRMTYGFTQDTSKAGQAPVVPEGAEVLLETRLPYLSDAQRRAVLYTTEVDSGYAVLDGSNGWGRLDYVTAADGYGAFLGDVTVNMDASQGRFSTHDWWRNDIGGSGLLTKQGTGTLTLTGSNSYSGGTLLQGGTLEGTSTSAFGSGDVYVQDGTLAVDASGTLVVGGSLTMDAGTLALTLDEDDSQLSVANTLYLDGGSLSLDLSDYQPASGTRLTLVSAGQLHGEFASVTANQGYQVSLSYGDKQVTATLTK</sequence>
<organism evidence="4 5">
    <name type="scientific">Pseudaeromonas paramecii</name>
    <dbReference type="NCBI Taxonomy" id="2138166"/>
    <lineage>
        <taxon>Bacteria</taxon>
        <taxon>Pseudomonadati</taxon>
        <taxon>Pseudomonadota</taxon>
        <taxon>Gammaproteobacteria</taxon>
        <taxon>Aeromonadales</taxon>
        <taxon>Aeromonadaceae</taxon>
        <taxon>Pseudaeromonas</taxon>
    </lineage>
</organism>
<dbReference type="InterPro" id="IPR036938">
    <property type="entry name" value="PAP2/HPO_sf"/>
</dbReference>
<reference evidence="5" key="1">
    <citation type="journal article" date="2019" name="Int. J. Syst. Evol. Microbiol.">
        <title>The Global Catalogue of Microorganisms (GCM) 10K type strain sequencing project: providing services to taxonomists for standard genome sequencing and annotation.</title>
        <authorList>
            <consortium name="The Broad Institute Genomics Platform"/>
            <consortium name="The Broad Institute Genome Sequencing Center for Infectious Disease"/>
            <person name="Wu L."/>
            <person name="Ma J."/>
        </authorList>
    </citation>
    <scope>NUCLEOTIDE SEQUENCE [LARGE SCALE GENOMIC DNA]</scope>
    <source>
        <strain evidence="5">JCM 32226</strain>
    </source>
</reference>
<dbReference type="Proteomes" id="UP001501321">
    <property type="component" value="Unassembled WGS sequence"/>
</dbReference>
<evidence type="ECO:0000256" key="2">
    <source>
        <dbReference type="SAM" id="SignalP"/>
    </source>
</evidence>
<dbReference type="InterPro" id="IPR001011">
    <property type="entry name" value="Acid_Pase_classA_bac"/>
</dbReference>
<dbReference type="InterPro" id="IPR011050">
    <property type="entry name" value="Pectin_lyase_fold/virulence"/>
</dbReference>
<keyword evidence="1 2" id="KW-0732">Signal</keyword>
<accession>A0ABP8QJW6</accession>
<evidence type="ECO:0000259" key="3">
    <source>
        <dbReference type="SMART" id="SM00014"/>
    </source>
</evidence>
<dbReference type="SUPFAM" id="SSF51126">
    <property type="entry name" value="Pectin lyase-like"/>
    <property type="match status" value="1"/>
</dbReference>
<dbReference type="Gene3D" id="1.20.144.10">
    <property type="entry name" value="Phosphatidic acid phosphatase type 2/haloperoxidase"/>
    <property type="match status" value="1"/>
</dbReference>
<keyword evidence="5" id="KW-1185">Reference proteome</keyword>
<dbReference type="PROSITE" id="PS51257">
    <property type="entry name" value="PROKAR_LIPOPROTEIN"/>
    <property type="match status" value="1"/>
</dbReference>
<protein>
    <submittedName>
        <fullName evidence="4">Phosphatase PAP2 family protein</fullName>
    </submittedName>
</protein>
<dbReference type="PRINTS" id="PR00483">
    <property type="entry name" value="BACPHPHTASE"/>
</dbReference>
<dbReference type="InterPro" id="IPR000326">
    <property type="entry name" value="PAP2/HPO"/>
</dbReference>
<proteinExistence type="predicted"/>
<dbReference type="RefSeq" id="WP_345014994.1">
    <property type="nucleotide sequence ID" value="NZ_BAABFC010000029.1"/>
</dbReference>
<evidence type="ECO:0000313" key="4">
    <source>
        <dbReference type="EMBL" id="GAA4504362.1"/>
    </source>
</evidence>
<dbReference type="EMBL" id="BAABFC010000029">
    <property type="protein sequence ID" value="GAA4504362.1"/>
    <property type="molecule type" value="Genomic_DNA"/>
</dbReference>
<dbReference type="InterPro" id="IPR013425">
    <property type="entry name" value="Autotrns_rpt"/>
</dbReference>